<dbReference type="PANTHER" id="PTHR43619">
    <property type="entry name" value="S-ADENOSYL-L-METHIONINE-DEPENDENT METHYLTRANSFERASE YKTD-RELATED"/>
    <property type="match status" value="1"/>
</dbReference>
<evidence type="ECO:0000256" key="1">
    <source>
        <dbReference type="ARBA" id="ARBA00008138"/>
    </source>
</evidence>
<keyword evidence="3 6" id="KW-0808">Transferase</keyword>
<evidence type="ECO:0000256" key="2">
    <source>
        <dbReference type="ARBA" id="ARBA00022603"/>
    </source>
</evidence>
<accession>A0ABT4AAX8</accession>
<evidence type="ECO:0000256" key="4">
    <source>
        <dbReference type="RuleBase" id="RU362030"/>
    </source>
</evidence>
<organism evidence="6 7">
    <name type="scientific">Archangium lansingense</name>
    <dbReference type="NCBI Taxonomy" id="2995310"/>
    <lineage>
        <taxon>Bacteria</taxon>
        <taxon>Pseudomonadati</taxon>
        <taxon>Myxococcota</taxon>
        <taxon>Myxococcia</taxon>
        <taxon>Myxococcales</taxon>
        <taxon>Cystobacterineae</taxon>
        <taxon>Archangiaceae</taxon>
        <taxon>Archangium</taxon>
    </lineage>
</organism>
<evidence type="ECO:0000313" key="6">
    <source>
        <dbReference type="EMBL" id="MCY1078827.1"/>
    </source>
</evidence>
<comment type="function">
    <text evidence="4">Exhibits S-adenosyl-L-methionine-dependent methyltransferase activity.</text>
</comment>
<evidence type="ECO:0000256" key="5">
    <source>
        <dbReference type="SAM" id="Phobius"/>
    </source>
</evidence>
<dbReference type="PANTHER" id="PTHR43619:SF2">
    <property type="entry name" value="S-ADENOSYL-L-METHIONINE-DEPENDENT METHYLTRANSFERASES SUPERFAMILY PROTEIN"/>
    <property type="match status" value="1"/>
</dbReference>
<sequence length="324" mass="35543">MHPLIAAGVFYILSGLLFPVTLLGYVIWTGSLIVRRGSGVSTTAQGPLSARWAEHLLGTRKDEGADRLMRVLPGVPSLGPRLTAGPMLFAHRLTGYVPRAFRYPFEGEVPPRYQASARITFFDAAVDRYLADIDQFVILGAGFDTRAFRLPEDRAIRVFEVDTPKTQALKREMVKTAGLDSARVTYVSADFEKEDWLDRLVGAGFDIGKPALFLWEGVLIYLEKQAVEDTLRKIASTARGSVVAFDYFTTVSLESRALYWRMARAGTRAGGEPLKFGIDSSPPVSERLAGLLLSCGLSLGEHQVLGQETEGKRAWGGFAIAVVK</sequence>
<keyword evidence="4" id="KW-0949">S-adenosyl-L-methionine</keyword>
<reference evidence="6 7" key="1">
    <citation type="submission" date="2022-11" db="EMBL/GenBank/DDBJ databases">
        <title>Minimal conservation of predation-associated metabolite biosynthetic gene clusters underscores biosynthetic potential of Myxococcota including descriptions for ten novel species: Archangium lansinium sp. nov., Myxococcus landrumus sp. nov., Nannocystis bai.</title>
        <authorList>
            <person name="Ahearne A."/>
            <person name="Stevens C."/>
            <person name="Phillips K."/>
        </authorList>
    </citation>
    <scope>NUCLEOTIDE SEQUENCE [LARGE SCALE GENOMIC DNA]</scope>
    <source>
        <strain evidence="6 7">MIWBW</strain>
    </source>
</reference>
<evidence type="ECO:0000313" key="7">
    <source>
        <dbReference type="Proteomes" id="UP001207654"/>
    </source>
</evidence>
<dbReference type="Pfam" id="PF04072">
    <property type="entry name" value="LCM"/>
    <property type="match status" value="1"/>
</dbReference>
<dbReference type="NCBIfam" id="TIGR00027">
    <property type="entry name" value="mthyl_TIGR00027"/>
    <property type="match status" value="1"/>
</dbReference>
<dbReference type="SUPFAM" id="SSF53335">
    <property type="entry name" value="S-adenosyl-L-methionine-dependent methyltransferases"/>
    <property type="match status" value="1"/>
</dbReference>
<dbReference type="EMBL" id="JAPNKA010000001">
    <property type="protein sequence ID" value="MCY1078827.1"/>
    <property type="molecule type" value="Genomic_DNA"/>
</dbReference>
<evidence type="ECO:0000256" key="3">
    <source>
        <dbReference type="ARBA" id="ARBA00022679"/>
    </source>
</evidence>
<comment type="similarity">
    <text evidence="1 4">Belongs to the UPF0677 family.</text>
</comment>
<protein>
    <recommendedName>
        <fullName evidence="4">S-adenosyl-L-methionine-dependent methyltransferase</fullName>
        <ecNumber evidence="4">2.1.1.-</ecNumber>
    </recommendedName>
</protein>
<dbReference type="GO" id="GO:0032259">
    <property type="term" value="P:methylation"/>
    <property type="evidence" value="ECO:0007669"/>
    <property type="project" value="UniProtKB-KW"/>
</dbReference>
<dbReference type="RefSeq" id="WP_267537587.1">
    <property type="nucleotide sequence ID" value="NZ_JAPNKA010000001.1"/>
</dbReference>
<dbReference type="InterPro" id="IPR011610">
    <property type="entry name" value="SAM_mthyl_Trfase_ML2640-like"/>
</dbReference>
<proteinExistence type="inferred from homology"/>
<comment type="caution">
    <text evidence="6">The sequence shown here is derived from an EMBL/GenBank/DDBJ whole genome shotgun (WGS) entry which is preliminary data.</text>
</comment>
<dbReference type="InterPro" id="IPR029063">
    <property type="entry name" value="SAM-dependent_MTases_sf"/>
</dbReference>
<dbReference type="Gene3D" id="3.40.50.150">
    <property type="entry name" value="Vaccinia Virus protein VP39"/>
    <property type="match status" value="1"/>
</dbReference>
<dbReference type="EC" id="2.1.1.-" evidence="4"/>
<dbReference type="Proteomes" id="UP001207654">
    <property type="component" value="Unassembled WGS sequence"/>
</dbReference>
<feature type="transmembrane region" description="Helical" evidence="5">
    <location>
        <begin position="6"/>
        <end position="28"/>
    </location>
</feature>
<name>A0ABT4AAX8_9BACT</name>
<keyword evidence="5" id="KW-0812">Transmembrane</keyword>
<keyword evidence="7" id="KW-1185">Reference proteome</keyword>
<dbReference type="GO" id="GO:0008168">
    <property type="term" value="F:methyltransferase activity"/>
    <property type="evidence" value="ECO:0007669"/>
    <property type="project" value="UniProtKB-KW"/>
</dbReference>
<keyword evidence="2 4" id="KW-0489">Methyltransferase</keyword>
<keyword evidence="5" id="KW-0472">Membrane</keyword>
<gene>
    <name evidence="6" type="ORF">OV287_30635</name>
</gene>
<keyword evidence="5" id="KW-1133">Transmembrane helix</keyword>
<dbReference type="InterPro" id="IPR007213">
    <property type="entry name" value="Ppm1/Ppm2/Tcmp"/>
</dbReference>